<protein>
    <submittedName>
        <fullName evidence="2">(2Fe-2S)-binding protein</fullName>
    </submittedName>
</protein>
<dbReference type="InterPro" id="IPR024726">
    <property type="entry name" value="FhuF_C"/>
</dbReference>
<dbReference type="Pfam" id="PF11575">
    <property type="entry name" value="FhuF_C"/>
    <property type="match status" value="1"/>
</dbReference>
<dbReference type="Proteomes" id="UP001597083">
    <property type="component" value="Unassembled WGS sequence"/>
</dbReference>
<accession>A0ABW3CF46</accession>
<gene>
    <name evidence="2" type="ORF">ACFQ07_08870</name>
</gene>
<evidence type="ECO:0000313" key="3">
    <source>
        <dbReference type="Proteomes" id="UP001597083"/>
    </source>
</evidence>
<keyword evidence="3" id="KW-1185">Reference proteome</keyword>
<evidence type="ECO:0000313" key="2">
    <source>
        <dbReference type="EMBL" id="MFD0852333.1"/>
    </source>
</evidence>
<feature type="non-terminal residue" evidence="2">
    <location>
        <position position="1"/>
    </location>
</feature>
<comment type="caution">
    <text evidence="2">The sequence shown here is derived from an EMBL/GenBank/DDBJ whole genome shotgun (WGS) entry which is preliminary data.</text>
</comment>
<feature type="domain" description="Ferric siderophore reductase C-terminal" evidence="1">
    <location>
        <begin position="127"/>
        <end position="148"/>
    </location>
</feature>
<sequence length="151" mass="16301">PVIAGAALGVVPDLSGLHWRWAPGAPIALWLAEPSGQRVENSVDAAELVHQEVVEGHLNPLREAMRGFVRLADGLMWGNAASALAGTRYAGTQRPDLTKPVDALVKELFTREPLRGTGTFGTQGFVRRSCCLYYRIPPGGQMCGDCVLLHR</sequence>
<name>A0ABW3CF46_9ACTN</name>
<dbReference type="EMBL" id="JBHTIR010001258">
    <property type="protein sequence ID" value="MFD0852333.1"/>
    <property type="molecule type" value="Genomic_DNA"/>
</dbReference>
<evidence type="ECO:0000259" key="1">
    <source>
        <dbReference type="Pfam" id="PF11575"/>
    </source>
</evidence>
<proteinExistence type="predicted"/>
<reference evidence="3" key="1">
    <citation type="journal article" date="2019" name="Int. J. Syst. Evol. Microbiol.">
        <title>The Global Catalogue of Microorganisms (GCM) 10K type strain sequencing project: providing services to taxonomists for standard genome sequencing and annotation.</title>
        <authorList>
            <consortium name="The Broad Institute Genomics Platform"/>
            <consortium name="The Broad Institute Genome Sequencing Center for Infectious Disease"/>
            <person name="Wu L."/>
            <person name="Ma J."/>
        </authorList>
    </citation>
    <scope>NUCLEOTIDE SEQUENCE [LARGE SCALE GENOMIC DNA]</scope>
    <source>
        <strain evidence="3">JCM 31696</strain>
    </source>
</reference>
<organism evidence="2 3">
    <name type="scientific">Actinomadura adrarensis</name>
    <dbReference type="NCBI Taxonomy" id="1819600"/>
    <lineage>
        <taxon>Bacteria</taxon>
        <taxon>Bacillati</taxon>
        <taxon>Actinomycetota</taxon>
        <taxon>Actinomycetes</taxon>
        <taxon>Streptosporangiales</taxon>
        <taxon>Thermomonosporaceae</taxon>
        <taxon>Actinomadura</taxon>
    </lineage>
</organism>